<dbReference type="EMBL" id="JBEYBR010000018">
    <property type="protein sequence ID" value="MEU2122107.1"/>
    <property type="molecule type" value="Genomic_DNA"/>
</dbReference>
<gene>
    <name evidence="1" type="ORF">ABZ507_09755</name>
</gene>
<organism evidence="1 2">
    <name type="scientific">Nocardia niwae</name>
    <dbReference type="NCBI Taxonomy" id="626084"/>
    <lineage>
        <taxon>Bacteria</taxon>
        <taxon>Bacillati</taxon>
        <taxon>Actinomycetota</taxon>
        <taxon>Actinomycetes</taxon>
        <taxon>Mycobacteriales</taxon>
        <taxon>Nocardiaceae</taxon>
        <taxon>Nocardia</taxon>
    </lineage>
</organism>
<name>A0ABV2X880_9NOCA</name>
<sequence length="56" mass="5621">MLVDRFGQLVADAAESDRRLGAHGSPAIGGTCGLLPVAVDGETARSARGARDDAGI</sequence>
<evidence type="ECO:0000313" key="2">
    <source>
        <dbReference type="Proteomes" id="UP001550535"/>
    </source>
</evidence>
<evidence type="ECO:0000313" key="1">
    <source>
        <dbReference type="EMBL" id="MEU2122107.1"/>
    </source>
</evidence>
<keyword evidence="2" id="KW-1185">Reference proteome</keyword>
<accession>A0ABV2X880</accession>
<dbReference type="Proteomes" id="UP001550535">
    <property type="component" value="Unassembled WGS sequence"/>
</dbReference>
<reference evidence="1 2" key="1">
    <citation type="submission" date="2024-06" db="EMBL/GenBank/DDBJ databases">
        <title>The Natural Products Discovery Center: Release of the First 8490 Sequenced Strains for Exploring Actinobacteria Biosynthetic Diversity.</title>
        <authorList>
            <person name="Kalkreuter E."/>
            <person name="Kautsar S.A."/>
            <person name="Yang D."/>
            <person name="Bader C.D."/>
            <person name="Teijaro C.N."/>
            <person name="Fluegel L."/>
            <person name="Davis C.M."/>
            <person name="Simpson J.R."/>
            <person name="Lauterbach L."/>
            <person name="Steele A.D."/>
            <person name="Gui C."/>
            <person name="Meng S."/>
            <person name="Li G."/>
            <person name="Viehrig K."/>
            <person name="Ye F."/>
            <person name="Su P."/>
            <person name="Kiefer A.F."/>
            <person name="Nichols A."/>
            <person name="Cepeda A.J."/>
            <person name="Yan W."/>
            <person name="Fan B."/>
            <person name="Jiang Y."/>
            <person name="Adhikari A."/>
            <person name="Zheng C.-J."/>
            <person name="Schuster L."/>
            <person name="Cowan T.M."/>
            <person name="Smanski M.J."/>
            <person name="Chevrette M.G."/>
            <person name="De Carvalho L.P.S."/>
            <person name="Shen B."/>
        </authorList>
    </citation>
    <scope>NUCLEOTIDE SEQUENCE [LARGE SCALE GENOMIC DNA]</scope>
    <source>
        <strain evidence="1 2">NPDC019434</strain>
    </source>
</reference>
<dbReference type="RefSeq" id="WP_357990806.1">
    <property type="nucleotide sequence ID" value="NZ_JBEYBR010000018.1"/>
</dbReference>
<protein>
    <submittedName>
        <fullName evidence="1">Uncharacterized protein</fullName>
    </submittedName>
</protein>
<proteinExistence type="predicted"/>
<comment type="caution">
    <text evidence="1">The sequence shown here is derived from an EMBL/GenBank/DDBJ whole genome shotgun (WGS) entry which is preliminary data.</text>
</comment>